<protein>
    <submittedName>
        <fullName evidence="2">Uncharacterized protein</fullName>
    </submittedName>
</protein>
<gene>
    <name evidence="2" type="ORF">KP803_21165</name>
</gene>
<accession>A0A9X2BJF8</accession>
<dbReference type="Proteomes" id="UP001139559">
    <property type="component" value="Unassembled WGS sequence"/>
</dbReference>
<reference evidence="2" key="1">
    <citation type="submission" date="2021-11" db="EMBL/GenBank/DDBJ databases">
        <title>Vibrio ZSDE26 sp. nov. and Vibrio ZSDZ34 sp. nov., isolated from coastal seawater in Qingdao.</title>
        <authorList>
            <person name="Zhang P."/>
        </authorList>
    </citation>
    <scope>NUCLEOTIDE SEQUENCE</scope>
    <source>
        <strain evidence="2">ZSDE26</strain>
    </source>
</reference>
<proteinExistence type="predicted"/>
<feature type="compositionally biased region" description="Polar residues" evidence="1">
    <location>
        <begin position="28"/>
        <end position="51"/>
    </location>
</feature>
<keyword evidence="3" id="KW-1185">Reference proteome</keyword>
<organism evidence="2 3">
    <name type="scientific">Vibrio amylolyticus</name>
    <dbReference type="NCBI Taxonomy" id="2847292"/>
    <lineage>
        <taxon>Bacteria</taxon>
        <taxon>Pseudomonadati</taxon>
        <taxon>Pseudomonadota</taxon>
        <taxon>Gammaproteobacteria</taxon>
        <taxon>Vibrionales</taxon>
        <taxon>Vibrionaceae</taxon>
        <taxon>Vibrio</taxon>
    </lineage>
</organism>
<sequence length="112" mass="12087">MLDISNSNQSTPSPTQSQLPDCHGGTNIDHTQMGHSVNVPTSHDMSKANSLPCDSSADSVHNCCSATCVNVMAFIPSLDNATHFESRLSRIEALTQGDRVHRPQSLYRPPIA</sequence>
<feature type="compositionally biased region" description="Low complexity" evidence="1">
    <location>
        <begin position="1"/>
        <end position="18"/>
    </location>
</feature>
<feature type="region of interest" description="Disordered" evidence="1">
    <location>
        <begin position="1"/>
        <end position="51"/>
    </location>
</feature>
<evidence type="ECO:0000256" key="1">
    <source>
        <dbReference type="SAM" id="MobiDB-lite"/>
    </source>
</evidence>
<evidence type="ECO:0000313" key="3">
    <source>
        <dbReference type="Proteomes" id="UP001139559"/>
    </source>
</evidence>
<dbReference type="AlphaFoldDB" id="A0A9X2BJF8"/>
<dbReference type="RefSeq" id="WP_248010839.1">
    <property type="nucleotide sequence ID" value="NZ_JAJHVV010000020.1"/>
</dbReference>
<evidence type="ECO:0000313" key="2">
    <source>
        <dbReference type="EMBL" id="MCK6265774.1"/>
    </source>
</evidence>
<comment type="caution">
    <text evidence="2">The sequence shown here is derived from an EMBL/GenBank/DDBJ whole genome shotgun (WGS) entry which is preliminary data.</text>
</comment>
<dbReference type="EMBL" id="JAJHVV010000020">
    <property type="protein sequence ID" value="MCK6265774.1"/>
    <property type="molecule type" value="Genomic_DNA"/>
</dbReference>
<name>A0A9X2BJF8_9VIBR</name>